<proteinExistence type="predicted"/>
<accession>A0A1F4VYR6</accession>
<protein>
    <recommendedName>
        <fullName evidence="4">Glycosyltransferase RgtA/B/C/D-like domain-containing protein</fullName>
    </recommendedName>
</protein>
<dbReference type="AlphaFoldDB" id="A0A1F4VYR6"/>
<feature type="transmembrane region" description="Helical" evidence="1">
    <location>
        <begin position="555"/>
        <end position="572"/>
    </location>
</feature>
<comment type="caution">
    <text evidence="2">The sequence shown here is derived from an EMBL/GenBank/DDBJ whole genome shotgun (WGS) entry which is preliminary data.</text>
</comment>
<evidence type="ECO:0000256" key="1">
    <source>
        <dbReference type="SAM" id="Phobius"/>
    </source>
</evidence>
<feature type="transmembrane region" description="Helical" evidence="1">
    <location>
        <begin position="584"/>
        <end position="603"/>
    </location>
</feature>
<evidence type="ECO:0000313" key="2">
    <source>
        <dbReference type="EMBL" id="OGC62319.1"/>
    </source>
</evidence>
<organism evidence="2 3">
    <name type="scientific">candidate division WWE3 bacterium RIFOXYA2_FULL_46_9</name>
    <dbReference type="NCBI Taxonomy" id="1802636"/>
    <lineage>
        <taxon>Bacteria</taxon>
        <taxon>Katanobacteria</taxon>
    </lineage>
</organism>
<keyword evidence="1" id="KW-1133">Transmembrane helix</keyword>
<feature type="transmembrane region" description="Helical" evidence="1">
    <location>
        <begin position="375"/>
        <end position="403"/>
    </location>
</feature>
<feature type="transmembrane region" description="Helical" evidence="1">
    <location>
        <begin position="526"/>
        <end position="543"/>
    </location>
</feature>
<dbReference type="EMBL" id="MEVT01000021">
    <property type="protein sequence ID" value="OGC62319.1"/>
    <property type="molecule type" value="Genomic_DNA"/>
</dbReference>
<name>A0A1F4VYR6_UNCKA</name>
<keyword evidence="1" id="KW-0812">Transmembrane</keyword>
<gene>
    <name evidence="2" type="ORF">A2264_02005</name>
</gene>
<feature type="transmembrane region" description="Helical" evidence="1">
    <location>
        <begin position="423"/>
        <end position="449"/>
    </location>
</feature>
<reference evidence="2 3" key="1">
    <citation type="journal article" date="2016" name="Nat. Commun.">
        <title>Thousands of microbial genomes shed light on interconnected biogeochemical processes in an aquifer system.</title>
        <authorList>
            <person name="Anantharaman K."/>
            <person name="Brown C.T."/>
            <person name="Hug L.A."/>
            <person name="Sharon I."/>
            <person name="Castelle C.J."/>
            <person name="Probst A.J."/>
            <person name="Thomas B.C."/>
            <person name="Singh A."/>
            <person name="Wilkins M.J."/>
            <person name="Karaoz U."/>
            <person name="Brodie E.L."/>
            <person name="Williams K.H."/>
            <person name="Hubbard S.S."/>
            <person name="Banfield J.F."/>
        </authorList>
    </citation>
    <scope>NUCLEOTIDE SEQUENCE [LARGE SCALE GENOMIC DNA]</scope>
</reference>
<feature type="transmembrane region" description="Helical" evidence="1">
    <location>
        <begin position="470"/>
        <end position="493"/>
    </location>
</feature>
<keyword evidence="1" id="KW-0472">Membrane</keyword>
<feature type="transmembrane region" description="Helical" evidence="1">
    <location>
        <begin position="499"/>
        <end position="519"/>
    </location>
</feature>
<evidence type="ECO:0000313" key="3">
    <source>
        <dbReference type="Proteomes" id="UP000176614"/>
    </source>
</evidence>
<feature type="transmembrane region" description="Helical" evidence="1">
    <location>
        <begin position="318"/>
        <end position="337"/>
    </location>
</feature>
<sequence length="632" mass="71517">MSFKKLALGLLTFVSTNKVELLLFLFSTFVYWKFRWPTGHLDCENLASTNDGAILSETRSLYLNQTFDISQNRICTEGDVAKVGDKQYSNKSMGVSIAAIPFYALGEIYTKLVAIPNNRIMALQAGFNTRIDMQSPESLHTYAWRFQPKSSTIEKITMRIGKMGEPVNNLYVSVAEDVKGIPGDGTVGQSRIIYSQQLKQFASEITFEYKGNLDINKKYWVLVGPTNKVVSPTGYYYLLGAGDTENAISRNSLTDVWAKADKTPYLKIFSSTDVPANEGIYRYLGREVPIRFSSLLSLISAGLSVSLLNMILTRLLGVSRGAGFLTALIMAFGTLIWRYSTVVFVHAFSIMLMLVATYLFLAVKLKRLDSLKIRLLLGIVLGAILVTEYRNLFYVFLVLLSLLSPRELVSHFKKRFRYIMPVGFGMLPFLLFILVFNYSAFGSPFATAFKYYKDYPMFLSESSIFTKNHLFNTIVLFFGGTVFPDSVAGGTTYLSSQEVYGVLYMAPYLLFSLVGFYFMRRQYYNIASLIVFIFVASSAFLTFTTSSFGGGSHDYRYLLDSVVLLFMPLAFYVDRLLKNDFAKITSVVQLILFLALVTFSWYMHYSLTTGMVASSPVLDWFNVRVWPWFLKI</sequence>
<feature type="transmembrane region" description="Helical" evidence="1">
    <location>
        <begin position="343"/>
        <end position="363"/>
    </location>
</feature>
<evidence type="ECO:0008006" key="4">
    <source>
        <dbReference type="Google" id="ProtNLM"/>
    </source>
</evidence>
<dbReference type="Proteomes" id="UP000176614">
    <property type="component" value="Unassembled WGS sequence"/>
</dbReference>